<gene>
    <name evidence="1" type="ORF">CI1B_00540</name>
</gene>
<organism evidence="1 2">
    <name type="scientific">Bradyrhizobium ivorense</name>
    <dbReference type="NCBI Taxonomy" id="2511166"/>
    <lineage>
        <taxon>Bacteria</taxon>
        <taxon>Pseudomonadati</taxon>
        <taxon>Pseudomonadota</taxon>
        <taxon>Alphaproteobacteria</taxon>
        <taxon>Hyphomicrobiales</taxon>
        <taxon>Nitrobacteraceae</taxon>
        <taxon>Bradyrhizobium</taxon>
    </lineage>
</organism>
<name>A0A508SSL6_9BRAD</name>
<evidence type="ECO:0000313" key="2">
    <source>
        <dbReference type="Proteomes" id="UP000328092"/>
    </source>
</evidence>
<dbReference type="AlphaFoldDB" id="A0A508SSL6"/>
<comment type="caution">
    <text evidence="1">The sequence shown here is derived from an EMBL/GenBank/DDBJ whole genome shotgun (WGS) entry which is preliminary data.</text>
</comment>
<dbReference type="EMBL" id="CAADFC020000003">
    <property type="protein sequence ID" value="VIO64960.1"/>
    <property type="molecule type" value="Genomic_DNA"/>
</dbReference>
<proteinExistence type="predicted"/>
<reference evidence="1" key="1">
    <citation type="submission" date="2019-02" db="EMBL/GenBank/DDBJ databases">
        <authorList>
            <person name="Pothier F.J."/>
        </authorList>
    </citation>
    <scope>NUCLEOTIDE SEQUENCE</scope>
    <source>
        <strain evidence="1">CI-1B</strain>
    </source>
</reference>
<keyword evidence="2" id="KW-1185">Reference proteome</keyword>
<evidence type="ECO:0000313" key="1">
    <source>
        <dbReference type="EMBL" id="VIO64960.1"/>
    </source>
</evidence>
<accession>A0A508SSL6</accession>
<dbReference type="Proteomes" id="UP000328092">
    <property type="component" value="Unassembled WGS sequence"/>
</dbReference>
<dbReference type="RefSeq" id="WP_139481091.1">
    <property type="nucleotide sequence ID" value="NZ_CAADFB020000012.1"/>
</dbReference>
<protein>
    <submittedName>
        <fullName evidence="1">Uncharacterized protein</fullName>
    </submittedName>
</protein>
<sequence length="137" mass="14867">MSHLEPFAEKLYAADNAISPVNYRVGYRLSATQAVLAQIEIPAPIVEHAVLGKLLVVPRITPDGTVTADISMQNDLTMDPQMKVAMMPIDQLVLRGTESESLRLEEARASELQELLGLLERSVSAVRTAMATLAGKP</sequence>